<evidence type="ECO:0000256" key="2">
    <source>
        <dbReference type="ARBA" id="ARBA00011245"/>
    </source>
</evidence>
<evidence type="ECO:0000256" key="3">
    <source>
        <dbReference type="ARBA" id="ARBA00022837"/>
    </source>
</evidence>
<proteinExistence type="predicted"/>
<dbReference type="STRING" id="1642647.PSM36_2171"/>
<dbReference type="Proteomes" id="UP000187464">
    <property type="component" value="Chromosome I"/>
</dbReference>
<dbReference type="KEGG" id="psac:PSM36_2171"/>
<comment type="subunit">
    <text evidence="2">Monomer.</text>
</comment>
<dbReference type="RefSeq" id="WP_394333033.1">
    <property type="nucleotide sequence ID" value="NZ_LT605205.1"/>
</dbReference>
<evidence type="ECO:0000256" key="1">
    <source>
        <dbReference type="ARBA" id="ARBA00001913"/>
    </source>
</evidence>
<evidence type="ECO:0000313" key="6">
    <source>
        <dbReference type="Proteomes" id="UP000187464"/>
    </source>
</evidence>
<accession>A0A1R3SXJ6</accession>
<organism evidence="5 6">
    <name type="scientific">Proteiniphilum saccharofermentans</name>
    <dbReference type="NCBI Taxonomy" id="1642647"/>
    <lineage>
        <taxon>Bacteria</taxon>
        <taxon>Pseudomonadati</taxon>
        <taxon>Bacteroidota</taxon>
        <taxon>Bacteroidia</taxon>
        <taxon>Bacteroidales</taxon>
        <taxon>Dysgonomonadaceae</taxon>
        <taxon>Proteiniphilum</taxon>
    </lineage>
</organism>
<dbReference type="EMBL" id="LT605205">
    <property type="protein sequence ID" value="SCD20976.1"/>
    <property type="molecule type" value="Genomic_DNA"/>
</dbReference>
<dbReference type="GO" id="GO:0030246">
    <property type="term" value="F:carbohydrate binding"/>
    <property type="evidence" value="ECO:0007669"/>
    <property type="project" value="InterPro"/>
</dbReference>
<protein>
    <recommendedName>
        <fullName evidence="4">Glycosyl hydrolase family 92 N-terminal domain-containing protein</fullName>
    </recommendedName>
</protein>
<feature type="domain" description="Glycosyl hydrolase family 92 N-terminal" evidence="4">
    <location>
        <begin position="4"/>
        <end position="45"/>
    </location>
</feature>
<name>A0A1R3SXJ6_9BACT</name>
<gene>
    <name evidence="5" type="ORF">PSM36_2171</name>
</gene>
<dbReference type="Gene3D" id="2.70.98.10">
    <property type="match status" value="1"/>
</dbReference>
<dbReference type="InterPro" id="IPR041371">
    <property type="entry name" value="GH92_N"/>
</dbReference>
<keyword evidence="3" id="KW-0106">Calcium</keyword>
<dbReference type="AlphaFoldDB" id="A0A1R3SXJ6"/>
<comment type="cofactor">
    <cofactor evidence="1">
        <name>Ca(2+)</name>
        <dbReference type="ChEBI" id="CHEBI:29108"/>
    </cofactor>
</comment>
<dbReference type="InterPro" id="IPR014718">
    <property type="entry name" value="GH-type_carb-bd"/>
</dbReference>
<reference evidence="5 6" key="1">
    <citation type="submission" date="2016-08" db="EMBL/GenBank/DDBJ databases">
        <authorList>
            <person name="Seilhamer J.J."/>
        </authorList>
    </citation>
    <scope>NUCLEOTIDE SEQUENCE [LARGE SCALE GENOMIC DNA]</scope>
    <source>
        <strain evidence="5">M3/6</strain>
    </source>
</reference>
<sequence>MRNKVSEYDRNRKIHGFNHTHASGAGGNSKYGNILVMATRSEIDVYNYGLSST</sequence>
<evidence type="ECO:0000259" key="4">
    <source>
        <dbReference type="Pfam" id="PF17678"/>
    </source>
</evidence>
<evidence type="ECO:0000313" key="5">
    <source>
        <dbReference type="EMBL" id="SCD20976.1"/>
    </source>
</evidence>
<keyword evidence="6" id="KW-1185">Reference proteome</keyword>
<dbReference type="Pfam" id="PF17678">
    <property type="entry name" value="Glyco_hydro_92N"/>
    <property type="match status" value="1"/>
</dbReference>